<dbReference type="Proteomes" id="UP000526302">
    <property type="component" value="Unassembled WGS sequence"/>
</dbReference>
<evidence type="ECO:0000313" key="2">
    <source>
        <dbReference type="Proteomes" id="UP000526302"/>
    </source>
</evidence>
<dbReference type="SUPFAM" id="SSF55874">
    <property type="entry name" value="ATPase domain of HSP90 chaperone/DNA topoisomerase II/histidine kinase"/>
    <property type="match status" value="1"/>
</dbReference>
<dbReference type="InterPro" id="IPR036890">
    <property type="entry name" value="HATPase_C_sf"/>
</dbReference>
<comment type="caution">
    <text evidence="1">The sequence shown here is derived from an EMBL/GenBank/DDBJ whole genome shotgun (WGS) entry which is preliminary data.</text>
</comment>
<feature type="non-terminal residue" evidence="1">
    <location>
        <position position="266"/>
    </location>
</feature>
<sequence>MVVDLPEQVFEFTKFCSLIVDSKKSNSIDLSGCGWFYPTQLLPLIVFIKQNPHIEIISPENIGVSNYLATIKDKGGIKQKSYLPLVELPREETLVDETLKKLYNLTNLNKEYGGESAFKYTIGELVDNVYQHSEFKNAFVMAQSYSSKGFIEICFCDDGITIPGSLKKAGMIFEEEEHDKAIVEAINGLSAKNNKERGYGLWSNLNLVMNGLGGEFLIISGNGGVLVNKEGHKLFKLQEPNTYSGTLISIRVSNERKEVNLYEYLE</sequence>
<organism evidence="1 2">
    <name type="scientific">Candidatus Iainarchaeum sp</name>
    <dbReference type="NCBI Taxonomy" id="3101447"/>
    <lineage>
        <taxon>Archaea</taxon>
        <taxon>Candidatus Iainarchaeota</taxon>
        <taxon>Candidatus Iainarchaeia</taxon>
        <taxon>Candidatus Iainarchaeales</taxon>
        <taxon>Candidatus Iainarchaeaceae</taxon>
        <taxon>Candidatus Iainarchaeum</taxon>
    </lineage>
</organism>
<reference evidence="1 2" key="1">
    <citation type="journal article" date="2020" name="Biotechnol. Biofuels">
        <title>New insights from the biogas microbiome by comprehensive genome-resolved metagenomics of nearly 1600 species originating from multiple anaerobic digesters.</title>
        <authorList>
            <person name="Campanaro S."/>
            <person name="Treu L."/>
            <person name="Rodriguez-R L.M."/>
            <person name="Kovalovszki A."/>
            <person name="Ziels R.M."/>
            <person name="Maus I."/>
            <person name="Zhu X."/>
            <person name="Kougias P.G."/>
            <person name="Basile A."/>
            <person name="Luo G."/>
            <person name="Schluter A."/>
            <person name="Konstantinidis K.T."/>
            <person name="Angelidaki I."/>
        </authorList>
    </citation>
    <scope>NUCLEOTIDE SEQUENCE [LARGE SCALE GENOMIC DNA]</scope>
    <source>
        <strain evidence="1">AS22ysBPME_79</strain>
    </source>
</reference>
<dbReference type="AlphaFoldDB" id="A0A7K4C075"/>
<proteinExistence type="predicted"/>
<evidence type="ECO:0000313" key="1">
    <source>
        <dbReference type="EMBL" id="NMA44916.1"/>
    </source>
</evidence>
<dbReference type="EMBL" id="JAAZKV010000033">
    <property type="protein sequence ID" value="NMA44916.1"/>
    <property type="molecule type" value="Genomic_DNA"/>
</dbReference>
<name>A0A7K4C075_9ARCH</name>
<accession>A0A7K4C075</accession>
<gene>
    <name evidence="1" type="ORF">GX950_03855</name>
</gene>
<protein>
    <submittedName>
        <fullName evidence="1">Uncharacterized protein</fullName>
    </submittedName>
</protein>